<feature type="transmembrane region" description="Helical" evidence="8">
    <location>
        <begin position="373"/>
        <end position="393"/>
    </location>
</feature>
<evidence type="ECO:0000256" key="6">
    <source>
        <dbReference type="ARBA" id="ARBA00023136"/>
    </source>
</evidence>
<keyword evidence="5 8" id="KW-1133">Transmembrane helix</keyword>
<evidence type="ECO:0000256" key="3">
    <source>
        <dbReference type="ARBA" id="ARBA00022475"/>
    </source>
</evidence>
<evidence type="ECO:0000256" key="4">
    <source>
        <dbReference type="ARBA" id="ARBA00022692"/>
    </source>
</evidence>
<reference evidence="9 10" key="1">
    <citation type="journal article" date="2019" name="Int. J. Syst. Evol. Microbiol.">
        <title>The Global Catalogue of Microorganisms (GCM) 10K type strain sequencing project: providing services to taxonomists for standard genome sequencing and annotation.</title>
        <authorList>
            <consortium name="The Broad Institute Genomics Platform"/>
            <consortium name="The Broad Institute Genome Sequencing Center for Infectious Disease"/>
            <person name="Wu L."/>
            <person name="Ma J."/>
        </authorList>
    </citation>
    <scope>NUCLEOTIDE SEQUENCE [LARGE SCALE GENOMIC DNA]</scope>
    <source>
        <strain evidence="9 10">JCM 7356</strain>
    </source>
</reference>
<dbReference type="PANTHER" id="PTHR23513">
    <property type="entry name" value="INTEGRAL MEMBRANE EFFLUX PROTEIN-RELATED"/>
    <property type="match status" value="1"/>
</dbReference>
<protein>
    <submittedName>
        <fullName evidence="9">MFS transporter</fullName>
    </submittedName>
</protein>
<accession>A0ABN3EDJ1</accession>
<dbReference type="CDD" id="cd06173">
    <property type="entry name" value="MFS_MefA_like"/>
    <property type="match status" value="1"/>
</dbReference>
<keyword evidence="3" id="KW-1003">Cell membrane</keyword>
<feature type="transmembrane region" description="Helical" evidence="8">
    <location>
        <begin position="330"/>
        <end position="352"/>
    </location>
</feature>
<evidence type="ECO:0000256" key="7">
    <source>
        <dbReference type="SAM" id="MobiDB-lite"/>
    </source>
</evidence>
<proteinExistence type="predicted"/>
<evidence type="ECO:0000313" key="9">
    <source>
        <dbReference type="EMBL" id="GAA2255642.1"/>
    </source>
</evidence>
<feature type="transmembrane region" description="Helical" evidence="8">
    <location>
        <begin position="66"/>
        <end position="87"/>
    </location>
</feature>
<keyword evidence="2" id="KW-0813">Transport</keyword>
<comment type="caution">
    <text evidence="9">The sequence shown here is derived from an EMBL/GenBank/DDBJ whole genome shotgun (WGS) entry which is preliminary data.</text>
</comment>
<feature type="region of interest" description="Disordered" evidence="7">
    <location>
        <begin position="1"/>
        <end position="22"/>
    </location>
</feature>
<name>A0ABN3EDJ1_9ACTN</name>
<keyword evidence="4 8" id="KW-0812">Transmembrane</keyword>
<keyword evidence="10" id="KW-1185">Reference proteome</keyword>
<dbReference type="InterPro" id="IPR010290">
    <property type="entry name" value="TM_effector"/>
</dbReference>
<feature type="region of interest" description="Disordered" evidence="7">
    <location>
        <begin position="429"/>
        <end position="455"/>
    </location>
</feature>
<feature type="transmembrane region" description="Helical" evidence="8">
    <location>
        <begin position="270"/>
        <end position="294"/>
    </location>
</feature>
<sequence>MTALPARRRHTDTGRRPDRPGTLWRQPDFRNYALGQGISIAGSGVTLVAVPVVAALQLHASTMQVAGLAVAGRLPPLLFTLHAGVLADRWPKQPIVIGCELASGAVLATVPLESLVTTPSLVQLYTVTFLVASLQVLGSTASTAFVPQLVEHHRLVEANARLGTGNSLADTAGSNLGGLLVGLLGAARAVAADSLSYLLSATLLLRIQTPEPARTEPEQRTSMVADIRAGLAYTLRTPLVRAAVLSNAVNASAMAACAALWSLFLLRTLGWPPAVLGLVMGAGGIGGAIGGITGRHLAARFGPGRVIVTALALSPLCQLPLLLARPGTTGQVAIGAAMVVQTGCAVASGALLRSIRQLITPPEMQGRAQSSGMWLAFGLRPLAALLAGVAGAAIGLRPTLTAITCLLAVPAWMLWRSPIRHLTSLPAPGAAPATALPPRSAPALESAAEPGAPAP</sequence>
<dbReference type="Proteomes" id="UP001500305">
    <property type="component" value="Unassembled WGS sequence"/>
</dbReference>
<evidence type="ECO:0000256" key="2">
    <source>
        <dbReference type="ARBA" id="ARBA00022448"/>
    </source>
</evidence>
<dbReference type="Gene3D" id="1.20.1250.20">
    <property type="entry name" value="MFS general substrate transporter like domains"/>
    <property type="match status" value="1"/>
</dbReference>
<feature type="transmembrane region" description="Helical" evidence="8">
    <location>
        <begin position="244"/>
        <end position="264"/>
    </location>
</feature>
<dbReference type="PANTHER" id="PTHR23513:SF6">
    <property type="entry name" value="MAJOR FACILITATOR SUPERFAMILY ASSOCIATED DOMAIN-CONTAINING PROTEIN"/>
    <property type="match status" value="1"/>
</dbReference>
<feature type="transmembrane region" description="Helical" evidence="8">
    <location>
        <begin position="399"/>
        <end position="415"/>
    </location>
</feature>
<dbReference type="RefSeq" id="WP_344638208.1">
    <property type="nucleotide sequence ID" value="NZ_BAAATR010000020.1"/>
</dbReference>
<evidence type="ECO:0000313" key="10">
    <source>
        <dbReference type="Proteomes" id="UP001500305"/>
    </source>
</evidence>
<feature type="compositionally biased region" description="Basic residues" evidence="7">
    <location>
        <begin position="1"/>
        <end position="10"/>
    </location>
</feature>
<evidence type="ECO:0000256" key="5">
    <source>
        <dbReference type="ARBA" id="ARBA00022989"/>
    </source>
</evidence>
<keyword evidence="6 8" id="KW-0472">Membrane</keyword>
<feature type="transmembrane region" description="Helical" evidence="8">
    <location>
        <begin position="306"/>
        <end position="324"/>
    </location>
</feature>
<evidence type="ECO:0000256" key="1">
    <source>
        <dbReference type="ARBA" id="ARBA00004651"/>
    </source>
</evidence>
<dbReference type="Pfam" id="PF05977">
    <property type="entry name" value="MFS_3"/>
    <property type="match status" value="1"/>
</dbReference>
<dbReference type="EMBL" id="BAAATR010000020">
    <property type="protein sequence ID" value="GAA2255642.1"/>
    <property type="molecule type" value="Genomic_DNA"/>
</dbReference>
<comment type="subcellular location">
    <subcellularLocation>
        <location evidence="1">Cell membrane</location>
        <topology evidence="1">Multi-pass membrane protein</topology>
    </subcellularLocation>
</comment>
<organism evidence="9 10">
    <name type="scientific">Kitasatospora cystarginea</name>
    <dbReference type="NCBI Taxonomy" id="58350"/>
    <lineage>
        <taxon>Bacteria</taxon>
        <taxon>Bacillati</taxon>
        <taxon>Actinomycetota</taxon>
        <taxon>Actinomycetes</taxon>
        <taxon>Kitasatosporales</taxon>
        <taxon>Streptomycetaceae</taxon>
        <taxon>Kitasatospora</taxon>
    </lineage>
</organism>
<feature type="compositionally biased region" description="Low complexity" evidence="7">
    <location>
        <begin position="429"/>
        <end position="438"/>
    </location>
</feature>
<gene>
    <name evidence="9" type="ORF">GCM10010430_44320</name>
</gene>
<dbReference type="SUPFAM" id="SSF103473">
    <property type="entry name" value="MFS general substrate transporter"/>
    <property type="match status" value="1"/>
</dbReference>
<dbReference type="InterPro" id="IPR036259">
    <property type="entry name" value="MFS_trans_sf"/>
</dbReference>
<feature type="transmembrane region" description="Helical" evidence="8">
    <location>
        <begin position="32"/>
        <end position="54"/>
    </location>
</feature>
<evidence type="ECO:0000256" key="8">
    <source>
        <dbReference type="SAM" id="Phobius"/>
    </source>
</evidence>